<dbReference type="EMBL" id="CAJVPT010008215">
    <property type="protein sequence ID" value="CAG8549829.1"/>
    <property type="molecule type" value="Genomic_DNA"/>
</dbReference>
<evidence type="ECO:0000313" key="2">
    <source>
        <dbReference type="Proteomes" id="UP000789525"/>
    </source>
</evidence>
<proteinExistence type="predicted"/>
<comment type="caution">
    <text evidence="1">The sequence shown here is derived from an EMBL/GenBank/DDBJ whole genome shotgun (WGS) entry which is preliminary data.</text>
</comment>
<accession>A0ACA9LW89</accession>
<reference evidence="1" key="1">
    <citation type="submission" date="2021-06" db="EMBL/GenBank/DDBJ databases">
        <authorList>
            <person name="Kallberg Y."/>
            <person name="Tangrot J."/>
            <person name="Rosling A."/>
        </authorList>
    </citation>
    <scope>NUCLEOTIDE SEQUENCE</scope>
    <source>
        <strain evidence="1">CL356</strain>
    </source>
</reference>
<protein>
    <submittedName>
        <fullName evidence="1">1467_t:CDS:1</fullName>
    </submittedName>
</protein>
<dbReference type="Proteomes" id="UP000789525">
    <property type="component" value="Unassembled WGS sequence"/>
</dbReference>
<organism evidence="1 2">
    <name type="scientific">Acaulospora colombiana</name>
    <dbReference type="NCBI Taxonomy" id="27376"/>
    <lineage>
        <taxon>Eukaryota</taxon>
        <taxon>Fungi</taxon>
        <taxon>Fungi incertae sedis</taxon>
        <taxon>Mucoromycota</taxon>
        <taxon>Glomeromycotina</taxon>
        <taxon>Glomeromycetes</taxon>
        <taxon>Diversisporales</taxon>
        <taxon>Acaulosporaceae</taxon>
        <taxon>Acaulospora</taxon>
    </lineage>
</organism>
<sequence>MKRLVKQREDYVKSNEQFRNKYITWELKNQRMIEELERLDKINQKNETERRMLLIEIVEQNTTIRMLKEETEKLKAKAKELEEKNQQLEEKYQMNNPEYLGTTDIYGF</sequence>
<name>A0ACA9LW89_9GLOM</name>
<gene>
    <name evidence="1" type="ORF">ACOLOM_LOCUS4811</name>
</gene>
<evidence type="ECO:0000313" key="1">
    <source>
        <dbReference type="EMBL" id="CAG8549829.1"/>
    </source>
</evidence>
<keyword evidence="2" id="KW-1185">Reference proteome</keyword>